<evidence type="ECO:0008006" key="3">
    <source>
        <dbReference type="Google" id="ProtNLM"/>
    </source>
</evidence>
<dbReference type="OrthoDB" id="5597136at2759"/>
<sequence>GSKNEKKAYLGQVSEKKGYDQIKKITLKDSNGLGEEKGSIGNQIENEVIKKPKAILRRKRGIRVAENIPRYSIKGNLADLNSNVSFSQLLQASPEIFADLSKLLKKVEFKKEVGLMENNDTTNCKAIINLYKQPHLAIIDTGAACSVFTTGWINQAGLQSDIESTQTIITSDGKRHKTLGIISQAPIVIAGYTFKVDLLVMKNQKKSPTLGMDWLKGHEAVIDVRNQELVLPLDEYDVVLSLSTSVKKDQQKNLENEFLGI</sequence>
<dbReference type="AlphaFoldDB" id="A0A1R0GN08"/>
<organism evidence="1 2">
    <name type="scientific">Smittium mucronatum</name>
    <dbReference type="NCBI Taxonomy" id="133383"/>
    <lineage>
        <taxon>Eukaryota</taxon>
        <taxon>Fungi</taxon>
        <taxon>Fungi incertae sedis</taxon>
        <taxon>Zoopagomycota</taxon>
        <taxon>Kickxellomycotina</taxon>
        <taxon>Harpellomycetes</taxon>
        <taxon>Harpellales</taxon>
        <taxon>Legeriomycetaceae</taxon>
        <taxon>Smittium</taxon>
    </lineage>
</organism>
<dbReference type="SUPFAM" id="SSF50630">
    <property type="entry name" value="Acid proteases"/>
    <property type="match status" value="1"/>
</dbReference>
<dbReference type="STRING" id="133383.A0A1R0GN08"/>
<dbReference type="EMBL" id="LSSL01006792">
    <property type="protein sequence ID" value="OLY78281.1"/>
    <property type="molecule type" value="Genomic_DNA"/>
</dbReference>
<protein>
    <recommendedName>
        <fullName evidence="3">DNA damage-inducible protein 1</fullName>
    </recommendedName>
</protein>
<dbReference type="InterPro" id="IPR021109">
    <property type="entry name" value="Peptidase_aspartic_dom_sf"/>
</dbReference>
<dbReference type="Proteomes" id="UP000187455">
    <property type="component" value="Unassembled WGS sequence"/>
</dbReference>
<gene>
    <name evidence="1" type="ORF">AYI68_g7672</name>
</gene>
<dbReference type="Gene3D" id="2.40.70.10">
    <property type="entry name" value="Acid Proteases"/>
    <property type="match status" value="1"/>
</dbReference>
<dbReference type="CDD" id="cd00303">
    <property type="entry name" value="retropepsin_like"/>
    <property type="match status" value="1"/>
</dbReference>
<dbReference type="Pfam" id="PF08284">
    <property type="entry name" value="RVP_2"/>
    <property type="match status" value="1"/>
</dbReference>
<evidence type="ECO:0000313" key="2">
    <source>
        <dbReference type="Proteomes" id="UP000187455"/>
    </source>
</evidence>
<reference evidence="1 2" key="1">
    <citation type="journal article" date="2016" name="Mol. Biol. Evol.">
        <title>Genome-Wide Survey of Gut Fungi (Harpellales) Reveals the First Horizontally Transferred Ubiquitin Gene from a Mosquito Host.</title>
        <authorList>
            <person name="Wang Y."/>
            <person name="White M.M."/>
            <person name="Kvist S."/>
            <person name="Moncalvo J.M."/>
        </authorList>
    </citation>
    <scope>NUCLEOTIDE SEQUENCE [LARGE SCALE GENOMIC DNA]</scope>
    <source>
        <strain evidence="1 2">ALG-7-W6</strain>
    </source>
</reference>
<feature type="non-terminal residue" evidence="1">
    <location>
        <position position="1"/>
    </location>
</feature>
<comment type="caution">
    <text evidence="1">The sequence shown here is derived from an EMBL/GenBank/DDBJ whole genome shotgun (WGS) entry which is preliminary data.</text>
</comment>
<keyword evidence="2" id="KW-1185">Reference proteome</keyword>
<proteinExistence type="predicted"/>
<name>A0A1R0GN08_9FUNG</name>
<evidence type="ECO:0000313" key="1">
    <source>
        <dbReference type="EMBL" id="OLY78281.1"/>
    </source>
</evidence>
<accession>A0A1R0GN08</accession>